<keyword evidence="16" id="KW-1185">Reference proteome</keyword>
<keyword evidence="4 11" id="KW-1003">Cell membrane</keyword>
<comment type="catalytic activity">
    <reaction evidence="1 11">
        <text>[protein]-peptidylproline (omega=180) = [protein]-peptidylproline (omega=0)</text>
        <dbReference type="Rhea" id="RHEA:16237"/>
        <dbReference type="Rhea" id="RHEA-COMP:10747"/>
        <dbReference type="Rhea" id="RHEA-COMP:10748"/>
        <dbReference type="ChEBI" id="CHEBI:83833"/>
        <dbReference type="ChEBI" id="CHEBI:83834"/>
        <dbReference type="EC" id="5.2.1.8"/>
    </reaction>
</comment>
<evidence type="ECO:0000256" key="9">
    <source>
        <dbReference type="ARBA" id="ARBA00023235"/>
    </source>
</evidence>
<feature type="domain" description="PpiC" evidence="14">
    <location>
        <begin position="143"/>
        <end position="233"/>
    </location>
</feature>
<dbReference type="Proteomes" id="UP000215059">
    <property type="component" value="Unassembled WGS sequence"/>
</dbReference>
<dbReference type="RefSeq" id="WP_094254222.1">
    <property type="nucleotide sequence ID" value="NZ_JBHLXL010000001.1"/>
</dbReference>
<dbReference type="EC" id="5.2.1.8" evidence="11"/>
<dbReference type="InterPro" id="IPR046357">
    <property type="entry name" value="PPIase_dom_sf"/>
</dbReference>
<keyword evidence="7 11" id="KW-0472">Membrane</keyword>
<dbReference type="GO" id="GO:0003755">
    <property type="term" value="F:peptidyl-prolyl cis-trans isomerase activity"/>
    <property type="evidence" value="ECO:0007669"/>
    <property type="project" value="UniProtKB-UniRule"/>
</dbReference>
<evidence type="ECO:0000256" key="7">
    <source>
        <dbReference type="ARBA" id="ARBA00023136"/>
    </source>
</evidence>
<organism evidence="15 16">
    <name type="scientific">Fictibacillus aquaticus</name>
    <dbReference type="NCBI Taxonomy" id="2021314"/>
    <lineage>
        <taxon>Bacteria</taxon>
        <taxon>Bacillati</taxon>
        <taxon>Bacillota</taxon>
        <taxon>Bacilli</taxon>
        <taxon>Bacillales</taxon>
        <taxon>Fictibacillaceae</taxon>
        <taxon>Fictibacillus</taxon>
    </lineage>
</organism>
<dbReference type="PANTHER" id="PTHR47245:SF1">
    <property type="entry name" value="FOLDASE PROTEIN PRSA"/>
    <property type="match status" value="1"/>
</dbReference>
<evidence type="ECO:0000256" key="12">
    <source>
        <dbReference type="SAM" id="Coils"/>
    </source>
</evidence>
<keyword evidence="12" id="KW-0175">Coiled coil</keyword>
<evidence type="ECO:0000256" key="5">
    <source>
        <dbReference type="ARBA" id="ARBA00022729"/>
    </source>
</evidence>
<evidence type="ECO:0000313" key="16">
    <source>
        <dbReference type="Proteomes" id="UP000215059"/>
    </source>
</evidence>
<evidence type="ECO:0000256" key="11">
    <source>
        <dbReference type="HAMAP-Rule" id="MF_01145"/>
    </source>
</evidence>
<protein>
    <recommendedName>
        <fullName evidence="11">Foldase protein PrsA</fullName>
        <ecNumber evidence="11">5.2.1.8</ecNumber>
    </recommendedName>
</protein>
<comment type="similarity">
    <text evidence="3 11">Belongs to the PrsA family.</text>
</comment>
<proteinExistence type="inferred from homology"/>
<dbReference type="HAMAP" id="MF_01145">
    <property type="entry name" value="Foldase_PrsA"/>
    <property type="match status" value="1"/>
</dbReference>
<dbReference type="EMBL" id="NOII01000078">
    <property type="protein sequence ID" value="OYD55992.1"/>
    <property type="molecule type" value="Genomic_DNA"/>
</dbReference>
<dbReference type="InterPro" id="IPR050245">
    <property type="entry name" value="PrsA_foldase"/>
</dbReference>
<feature type="chain" id="PRO_5039186110" description="Foldase protein PrsA" evidence="13">
    <location>
        <begin position="22"/>
        <end position="294"/>
    </location>
</feature>
<gene>
    <name evidence="11 15" type="primary">prsA</name>
    <name evidence="15" type="ORF">CGZ90_19910</name>
</gene>
<dbReference type="SUPFAM" id="SSF54534">
    <property type="entry name" value="FKBP-like"/>
    <property type="match status" value="1"/>
</dbReference>
<keyword evidence="9 11" id="KW-0413">Isomerase</keyword>
<accession>A0A235F427</accession>
<evidence type="ECO:0000256" key="1">
    <source>
        <dbReference type="ARBA" id="ARBA00000971"/>
    </source>
</evidence>
<evidence type="ECO:0000256" key="2">
    <source>
        <dbReference type="ARBA" id="ARBA00004193"/>
    </source>
</evidence>
<evidence type="ECO:0000256" key="13">
    <source>
        <dbReference type="SAM" id="SignalP"/>
    </source>
</evidence>
<sequence length="294" mass="33222">MKKWLTLIGLITGLISLSACNFGTASESKTIVQSSAGDITEEELYNRMKGQYGEQVLNEMVDQMVLGQKYKVSGNEVDKEIEKVKKEAGGDEAFKQILEQNGIKDEKSLKKRIKTMLISEKAATEGVKVSDIELKKVFEEKYKTEVRASHILVEDEKTAQLVKNKLDQGGNFANLAEQYSKDPGSKSKGGDLGFFSKGAMVPEFDKIAFSIEKNKISDPIKSNYGYHIIKVTDERENKFKDKKEEIEKQIKQQKAKPITEILEKLRKDAKLKVNDKELKGILKKKQEQTPQIPQ</sequence>
<evidence type="ECO:0000313" key="15">
    <source>
        <dbReference type="EMBL" id="OYD55992.1"/>
    </source>
</evidence>
<keyword evidence="8 11" id="KW-0564">Palmitate</keyword>
<dbReference type="PROSITE" id="PS51257">
    <property type="entry name" value="PROKAR_LIPOPROTEIN"/>
    <property type="match status" value="1"/>
</dbReference>
<feature type="coiled-coil region" evidence="12">
    <location>
        <begin position="229"/>
        <end position="256"/>
    </location>
</feature>
<evidence type="ECO:0000256" key="4">
    <source>
        <dbReference type="ARBA" id="ARBA00022475"/>
    </source>
</evidence>
<dbReference type="AlphaFoldDB" id="A0A235F427"/>
<keyword evidence="6 11" id="KW-0697">Rotamase</keyword>
<dbReference type="InterPro" id="IPR027304">
    <property type="entry name" value="Trigger_fact/SurA_dom_sf"/>
</dbReference>
<feature type="signal peptide" evidence="13">
    <location>
        <begin position="1"/>
        <end position="21"/>
    </location>
</feature>
<reference evidence="15 16" key="1">
    <citation type="submission" date="2017-07" db="EMBL/GenBank/DDBJ databases">
        <title>Fictibacillus sp. nov. GDSW-R2A3 Genome sequencing and assembly.</title>
        <authorList>
            <person name="Mayilraj S."/>
        </authorList>
    </citation>
    <scope>NUCLEOTIDE SEQUENCE [LARGE SCALE GENOMIC DNA]</scope>
    <source>
        <strain evidence="15 16">GDSW-R2A3</strain>
    </source>
</reference>
<evidence type="ECO:0000256" key="6">
    <source>
        <dbReference type="ARBA" id="ARBA00023110"/>
    </source>
</evidence>
<dbReference type="InterPro" id="IPR023059">
    <property type="entry name" value="Foldase_PrsA"/>
</dbReference>
<evidence type="ECO:0000256" key="3">
    <source>
        <dbReference type="ARBA" id="ARBA00006071"/>
    </source>
</evidence>
<evidence type="ECO:0000256" key="8">
    <source>
        <dbReference type="ARBA" id="ARBA00023139"/>
    </source>
</evidence>
<dbReference type="OrthoDB" id="14196at2"/>
<keyword evidence="5 11" id="KW-0732">Signal</keyword>
<dbReference type="PROSITE" id="PS01096">
    <property type="entry name" value="PPIC_PPIASE_1"/>
    <property type="match status" value="1"/>
</dbReference>
<comment type="caution">
    <text evidence="15">The sequence shown here is derived from an EMBL/GenBank/DDBJ whole genome shotgun (WGS) entry which is preliminary data.</text>
</comment>
<comment type="function">
    <text evidence="11">Plays a major role in protein secretion by helping the post-translocational extracellular folding of several secreted proteins.</text>
</comment>
<dbReference type="PANTHER" id="PTHR47245">
    <property type="entry name" value="PEPTIDYLPROLYL ISOMERASE"/>
    <property type="match status" value="1"/>
</dbReference>
<dbReference type="SUPFAM" id="SSF109998">
    <property type="entry name" value="Triger factor/SurA peptide-binding domain-like"/>
    <property type="match status" value="1"/>
</dbReference>
<comment type="subcellular location">
    <subcellularLocation>
        <location evidence="2 11">Cell membrane</location>
        <topology evidence="2 11">Lipid-anchor</topology>
    </subcellularLocation>
</comment>
<keyword evidence="10 11" id="KW-0449">Lipoprotein</keyword>
<dbReference type="GO" id="GO:0005886">
    <property type="term" value="C:plasma membrane"/>
    <property type="evidence" value="ECO:0007669"/>
    <property type="project" value="UniProtKB-SubCell"/>
</dbReference>
<evidence type="ECO:0000259" key="14">
    <source>
        <dbReference type="PROSITE" id="PS50198"/>
    </source>
</evidence>
<dbReference type="GO" id="GO:0006457">
    <property type="term" value="P:protein folding"/>
    <property type="evidence" value="ECO:0007669"/>
    <property type="project" value="UniProtKB-UniRule"/>
</dbReference>
<dbReference type="Gene3D" id="3.10.50.40">
    <property type="match status" value="1"/>
</dbReference>
<dbReference type="Pfam" id="PF13616">
    <property type="entry name" value="Rotamase_3"/>
    <property type="match status" value="1"/>
</dbReference>
<name>A0A235F427_9BACL</name>
<evidence type="ECO:0000256" key="10">
    <source>
        <dbReference type="ARBA" id="ARBA00023288"/>
    </source>
</evidence>
<dbReference type="InterPro" id="IPR000297">
    <property type="entry name" value="PPIase_PpiC"/>
</dbReference>
<dbReference type="InterPro" id="IPR023058">
    <property type="entry name" value="PPIase_PpiC_CS"/>
</dbReference>
<dbReference type="PROSITE" id="PS50198">
    <property type="entry name" value="PPIC_PPIASE_2"/>
    <property type="match status" value="1"/>
</dbReference>